<protein>
    <submittedName>
        <fullName evidence="2">Ovule protein</fullName>
    </submittedName>
</protein>
<dbReference type="WBParaSite" id="nRc.2.0.1.t38866-RA">
    <property type="protein sequence ID" value="nRc.2.0.1.t38866-RA"/>
    <property type="gene ID" value="nRc.2.0.1.g38866"/>
</dbReference>
<dbReference type="AlphaFoldDB" id="A0A915KM44"/>
<evidence type="ECO:0000313" key="1">
    <source>
        <dbReference type="Proteomes" id="UP000887565"/>
    </source>
</evidence>
<name>A0A915KM44_ROMCU</name>
<reference evidence="2" key="1">
    <citation type="submission" date="2022-11" db="UniProtKB">
        <authorList>
            <consortium name="WormBaseParasite"/>
        </authorList>
    </citation>
    <scope>IDENTIFICATION</scope>
</reference>
<proteinExistence type="predicted"/>
<evidence type="ECO:0000313" key="2">
    <source>
        <dbReference type="WBParaSite" id="nRc.2.0.1.t38866-RA"/>
    </source>
</evidence>
<sequence>FKHYRVLKIKQKFRCVALETYRKQKINKYQKIKLKKLSYLPIIFITRRLFQSNHKQSNLYNHPSV</sequence>
<dbReference type="Proteomes" id="UP000887565">
    <property type="component" value="Unplaced"/>
</dbReference>
<keyword evidence="1" id="KW-1185">Reference proteome</keyword>
<accession>A0A915KM44</accession>
<organism evidence="1 2">
    <name type="scientific">Romanomermis culicivorax</name>
    <name type="common">Nematode worm</name>
    <dbReference type="NCBI Taxonomy" id="13658"/>
    <lineage>
        <taxon>Eukaryota</taxon>
        <taxon>Metazoa</taxon>
        <taxon>Ecdysozoa</taxon>
        <taxon>Nematoda</taxon>
        <taxon>Enoplea</taxon>
        <taxon>Dorylaimia</taxon>
        <taxon>Mermithida</taxon>
        <taxon>Mermithoidea</taxon>
        <taxon>Mermithidae</taxon>
        <taxon>Romanomermis</taxon>
    </lineage>
</organism>